<evidence type="ECO:0000313" key="4">
    <source>
        <dbReference type="Proteomes" id="UP000325440"/>
    </source>
</evidence>
<gene>
    <name evidence="3" type="ORF">CINCED_3A002257</name>
</gene>
<proteinExistence type="predicted"/>
<feature type="chain" id="PRO_5022906747" evidence="2">
    <location>
        <begin position="24"/>
        <end position="151"/>
    </location>
</feature>
<accession>A0A5E4LYM5</accession>
<keyword evidence="2" id="KW-0732">Signal</keyword>
<organism evidence="3 4">
    <name type="scientific">Cinara cedri</name>
    <dbReference type="NCBI Taxonomy" id="506608"/>
    <lineage>
        <taxon>Eukaryota</taxon>
        <taxon>Metazoa</taxon>
        <taxon>Ecdysozoa</taxon>
        <taxon>Arthropoda</taxon>
        <taxon>Hexapoda</taxon>
        <taxon>Insecta</taxon>
        <taxon>Pterygota</taxon>
        <taxon>Neoptera</taxon>
        <taxon>Paraneoptera</taxon>
        <taxon>Hemiptera</taxon>
        <taxon>Sternorrhyncha</taxon>
        <taxon>Aphidomorpha</taxon>
        <taxon>Aphidoidea</taxon>
        <taxon>Aphididae</taxon>
        <taxon>Lachninae</taxon>
        <taxon>Cinara</taxon>
    </lineage>
</organism>
<feature type="compositionally biased region" description="Polar residues" evidence="1">
    <location>
        <begin position="77"/>
        <end position="87"/>
    </location>
</feature>
<dbReference type="AlphaFoldDB" id="A0A5E4LYM5"/>
<evidence type="ECO:0000256" key="2">
    <source>
        <dbReference type="SAM" id="SignalP"/>
    </source>
</evidence>
<feature type="region of interest" description="Disordered" evidence="1">
    <location>
        <begin position="68"/>
        <end position="94"/>
    </location>
</feature>
<protein>
    <submittedName>
        <fullName evidence="3">Uncharacterized protein</fullName>
    </submittedName>
</protein>
<evidence type="ECO:0000256" key="1">
    <source>
        <dbReference type="SAM" id="MobiDB-lite"/>
    </source>
</evidence>
<dbReference type="OrthoDB" id="6367990at2759"/>
<sequence>MHKSFAKLYLFALIAWAVEKSECKQGAACLSYGHSCWGAHGKRDADATNGPLFLYRLALLQQKSAAAAGADSDSSVDRNPQQASQGEGLSPPLPQDYFNIWKAYAERNAMKKNNDELPNAWNIRSSEYAPNGGYYDTESVDPRTAYKLMNL</sequence>
<keyword evidence="4" id="KW-1185">Reference proteome</keyword>
<name>A0A5E4LYM5_9HEMI</name>
<reference evidence="3 4" key="1">
    <citation type="submission" date="2019-08" db="EMBL/GenBank/DDBJ databases">
        <authorList>
            <person name="Alioto T."/>
            <person name="Alioto T."/>
            <person name="Gomez Garrido J."/>
        </authorList>
    </citation>
    <scope>NUCLEOTIDE SEQUENCE [LARGE SCALE GENOMIC DNA]</scope>
</reference>
<feature type="signal peptide" evidence="2">
    <location>
        <begin position="1"/>
        <end position="23"/>
    </location>
</feature>
<dbReference type="EMBL" id="CABPRJ010000006">
    <property type="protein sequence ID" value="VVC24867.1"/>
    <property type="molecule type" value="Genomic_DNA"/>
</dbReference>
<dbReference type="Proteomes" id="UP000325440">
    <property type="component" value="Unassembled WGS sequence"/>
</dbReference>
<evidence type="ECO:0000313" key="3">
    <source>
        <dbReference type="EMBL" id="VVC24867.1"/>
    </source>
</evidence>